<name>A0A7X6R0D8_9CELL</name>
<gene>
    <name evidence="3" type="ORF">HGA03_15325</name>
</gene>
<dbReference type="InterPro" id="IPR006439">
    <property type="entry name" value="HAD-SF_hydro_IA"/>
</dbReference>
<dbReference type="AlphaFoldDB" id="A0A7X6R0D8"/>
<dbReference type="Proteomes" id="UP000581206">
    <property type="component" value="Unassembled WGS sequence"/>
</dbReference>
<dbReference type="Pfam" id="PF00702">
    <property type="entry name" value="Hydrolase"/>
    <property type="match status" value="1"/>
</dbReference>
<dbReference type="SFLD" id="SFLDS00003">
    <property type="entry name" value="Haloacid_Dehalogenase"/>
    <property type="match status" value="1"/>
</dbReference>
<accession>A0A7X6R0D8</accession>
<comment type="caution">
    <text evidence="3">The sequence shown here is derived from an EMBL/GenBank/DDBJ whole genome shotgun (WGS) entry which is preliminary data.</text>
</comment>
<proteinExistence type="inferred from homology"/>
<dbReference type="SUPFAM" id="SSF56784">
    <property type="entry name" value="HAD-like"/>
    <property type="match status" value="1"/>
</dbReference>
<dbReference type="PANTHER" id="PTHR43316">
    <property type="entry name" value="HYDROLASE, HALOACID DELAHOGENASE-RELATED"/>
    <property type="match status" value="1"/>
</dbReference>
<keyword evidence="4" id="KW-1185">Reference proteome</keyword>
<dbReference type="NCBIfam" id="TIGR01493">
    <property type="entry name" value="HAD-SF-IA-v2"/>
    <property type="match status" value="1"/>
</dbReference>
<protein>
    <submittedName>
        <fullName evidence="3">Haloacid dehalogenase type II</fullName>
    </submittedName>
</protein>
<dbReference type="Gene3D" id="1.10.150.240">
    <property type="entry name" value="Putative phosphatase, domain 2"/>
    <property type="match status" value="1"/>
</dbReference>
<dbReference type="InterPro" id="IPR006328">
    <property type="entry name" value="2-HAD"/>
</dbReference>
<dbReference type="CDD" id="cd02588">
    <property type="entry name" value="HAD_L2-DEX"/>
    <property type="match status" value="1"/>
</dbReference>
<dbReference type="InterPro" id="IPR036412">
    <property type="entry name" value="HAD-like_sf"/>
</dbReference>
<comment type="similarity">
    <text evidence="1">Belongs to the HAD-like hydrolase superfamily. S-2-haloalkanoic acid dehalogenase family.</text>
</comment>
<evidence type="ECO:0000313" key="3">
    <source>
        <dbReference type="EMBL" id="NKY24041.1"/>
    </source>
</evidence>
<evidence type="ECO:0000256" key="2">
    <source>
        <dbReference type="ARBA" id="ARBA00022801"/>
    </source>
</evidence>
<dbReference type="PANTHER" id="PTHR43316:SF3">
    <property type="entry name" value="HALOACID DEHALOGENASE, TYPE II (AFU_ORTHOLOGUE AFUA_2G07750)-RELATED"/>
    <property type="match status" value="1"/>
</dbReference>
<dbReference type="RefSeq" id="WP_168631166.1">
    <property type="nucleotide sequence ID" value="NZ_BONL01000020.1"/>
</dbReference>
<dbReference type="InterPro" id="IPR023198">
    <property type="entry name" value="PGP-like_dom2"/>
</dbReference>
<dbReference type="SFLD" id="SFLDG01129">
    <property type="entry name" value="C1.5:_HAD__Beta-PGM__Phosphata"/>
    <property type="match status" value="1"/>
</dbReference>
<keyword evidence="2" id="KW-0378">Hydrolase</keyword>
<reference evidence="3 4" key="1">
    <citation type="submission" date="2020-04" db="EMBL/GenBank/DDBJ databases">
        <title>MicrobeNet Type strains.</title>
        <authorList>
            <person name="Nicholson A.C."/>
        </authorList>
    </citation>
    <scope>NUCLEOTIDE SEQUENCE [LARGE SCALE GENOMIC DNA]</scope>
    <source>
        <strain evidence="3 4">ATCC BAA-788</strain>
    </source>
</reference>
<dbReference type="PRINTS" id="PR00413">
    <property type="entry name" value="HADHALOGNASE"/>
</dbReference>
<organism evidence="3 4">
    <name type="scientific">Cellulomonas denverensis</name>
    <dbReference type="NCBI Taxonomy" id="264297"/>
    <lineage>
        <taxon>Bacteria</taxon>
        <taxon>Bacillati</taxon>
        <taxon>Actinomycetota</taxon>
        <taxon>Actinomycetes</taxon>
        <taxon>Micrococcales</taxon>
        <taxon>Cellulomonadaceae</taxon>
        <taxon>Cellulomonas</taxon>
    </lineage>
</organism>
<sequence length="223" mass="23636">MSGTVVLDVNETLLDLDALRPFFARHLHDPGVLRQWFAEQILYSGTLTLTGGYTDFATLAVATLRMVAQTHGVTLSEQAVDEFRSALSRLPAHEDVVPALSLLRDAGLRVVALTNSAAPAARAGLATAGILDFFTDVVSVDAVRRAKPAPEVYAHAARHLGARPRELRLVACHTWDVIGALACGWSAALVARPGNAPLPLGVQPDIVAPDLVEVARQIVAADG</sequence>
<dbReference type="EMBL" id="JAAXOX010000011">
    <property type="protein sequence ID" value="NKY24041.1"/>
    <property type="molecule type" value="Genomic_DNA"/>
</dbReference>
<evidence type="ECO:0000313" key="4">
    <source>
        <dbReference type="Proteomes" id="UP000581206"/>
    </source>
</evidence>
<dbReference type="InterPro" id="IPR023214">
    <property type="entry name" value="HAD_sf"/>
</dbReference>
<dbReference type="InterPro" id="IPR051540">
    <property type="entry name" value="S-2-haloacid_dehalogenase"/>
</dbReference>
<evidence type="ECO:0000256" key="1">
    <source>
        <dbReference type="ARBA" id="ARBA00008106"/>
    </source>
</evidence>
<dbReference type="Gene3D" id="3.40.50.1000">
    <property type="entry name" value="HAD superfamily/HAD-like"/>
    <property type="match status" value="1"/>
</dbReference>
<dbReference type="NCBIfam" id="TIGR01428">
    <property type="entry name" value="HAD_type_II"/>
    <property type="match status" value="1"/>
</dbReference>
<dbReference type="GO" id="GO:0019120">
    <property type="term" value="F:hydrolase activity, acting on acid halide bonds, in C-halide compounds"/>
    <property type="evidence" value="ECO:0007669"/>
    <property type="project" value="InterPro"/>
</dbReference>